<evidence type="ECO:0000256" key="5">
    <source>
        <dbReference type="ARBA" id="ARBA00022833"/>
    </source>
</evidence>
<evidence type="ECO:0000256" key="4">
    <source>
        <dbReference type="ARBA" id="ARBA00022771"/>
    </source>
</evidence>
<keyword evidence="4" id="KW-0863">Zinc-finger</keyword>
<dbReference type="SUPFAM" id="SSF57716">
    <property type="entry name" value="Glucocorticoid receptor-like (DNA-binding domain)"/>
    <property type="match status" value="1"/>
</dbReference>
<keyword evidence="3" id="KW-0479">Metal-binding</keyword>
<dbReference type="FunFam" id="3.30.50.10:FF:000030">
    <property type="entry name" value="Nuclear Hormone Receptor family"/>
    <property type="match status" value="1"/>
</dbReference>
<dbReference type="GO" id="GO:0008270">
    <property type="term" value="F:zinc ion binding"/>
    <property type="evidence" value="ECO:0007669"/>
    <property type="project" value="UniProtKB-KW"/>
</dbReference>
<evidence type="ECO:0000256" key="2">
    <source>
        <dbReference type="ARBA" id="ARBA00005993"/>
    </source>
</evidence>
<organism evidence="12 13">
    <name type="scientific">Parastrongyloides trichosuri</name>
    <name type="common">Possum-specific nematode worm</name>
    <dbReference type="NCBI Taxonomy" id="131310"/>
    <lineage>
        <taxon>Eukaryota</taxon>
        <taxon>Metazoa</taxon>
        <taxon>Ecdysozoa</taxon>
        <taxon>Nematoda</taxon>
        <taxon>Chromadorea</taxon>
        <taxon>Rhabditida</taxon>
        <taxon>Tylenchina</taxon>
        <taxon>Panagrolaimomorpha</taxon>
        <taxon>Strongyloidoidea</taxon>
        <taxon>Strongyloididae</taxon>
        <taxon>Parastrongyloides</taxon>
    </lineage>
</organism>
<dbReference type="InterPro" id="IPR052496">
    <property type="entry name" value="Orphan_Nuclear_Rcpt"/>
</dbReference>
<dbReference type="PANTHER" id="PTHR47519:SF1">
    <property type="entry name" value="NUCLEAR HORMONE RECEPTOR FAMILY MEMBER NHR-31"/>
    <property type="match status" value="1"/>
</dbReference>
<comment type="similarity">
    <text evidence="2">Belongs to the nuclear hormone receptor family.</text>
</comment>
<dbReference type="WBParaSite" id="PTRK_0000497300.1">
    <property type="protein sequence ID" value="PTRK_0000497300.1"/>
    <property type="gene ID" value="PTRK_0000497300"/>
</dbReference>
<keyword evidence="6" id="KW-0805">Transcription regulation</keyword>
<keyword evidence="12" id="KW-1185">Reference proteome</keyword>
<proteinExistence type="inferred from homology"/>
<dbReference type="GO" id="GO:0000978">
    <property type="term" value="F:RNA polymerase II cis-regulatory region sequence-specific DNA binding"/>
    <property type="evidence" value="ECO:0007669"/>
    <property type="project" value="InterPro"/>
</dbReference>
<evidence type="ECO:0000313" key="13">
    <source>
        <dbReference type="WBParaSite" id="PTRK_0000497300.1"/>
    </source>
</evidence>
<evidence type="ECO:0000256" key="6">
    <source>
        <dbReference type="ARBA" id="ARBA00023015"/>
    </source>
</evidence>
<dbReference type="PRINTS" id="PR00047">
    <property type="entry name" value="STROIDFINGER"/>
</dbReference>
<keyword evidence="10" id="KW-0539">Nucleus</keyword>
<dbReference type="InterPro" id="IPR049636">
    <property type="entry name" value="HNF4-like_DBD"/>
</dbReference>
<comment type="subcellular location">
    <subcellularLocation>
        <location evidence="1">Nucleus</location>
    </subcellularLocation>
</comment>
<keyword evidence="8" id="KW-0804">Transcription</keyword>
<name>A0A0N4ZBR4_PARTI</name>
<keyword evidence="9" id="KW-0675">Receptor</keyword>
<dbReference type="STRING" id="131310.A0A0N4ZBR4"/>
<dbReference type="GO" id="GO:0003700">
    <property type="term" value="F:DNA-binding transcription factor activity"/>
    <property type="evidence" value="ECO:0007669"/>
    <property type="project" value="InterPro"/>
</dbReference>
<evidence type="ECO:0000256" key="1">
    <source>
        <dbReference type="ARBA" id="ARBA00004123"/>
    </source>
</evidence>
<sequence>MSNNYVYSDYGSELHNLNDWKAKRICAVCGDSPAKLHYEVLACFGCKGFFRRAVKEGKNKYVCRYNKSCNVDKYERNSCRYCRFKKCLFVGMNPKSVRPNREQLSANDKKSLQNKCLIEENEISSCWKRCDVRTNSIQKKSILDSEITMRKSLENLHNENSIQQCNNLSLKGLISYRLLTIFSKEENNEEEKYKSNYNNYSILNINELSTNLISLWKIVFTVDMVNNLTNLSAQTDLESSITMEDKIAIIQASFPKVLILLMLLNKNENDMPQLLKYDISLFESLKNEIIAPLTRHCPLYFVDEKVAFYIISISLMDPDIIGIRPLASTAVTNVRSLLFQELSDYLLFNQKLMEGKKTNALSLIQYTSPLIIYAKRLRKEFELQMNAQLISHYTIKYYEVFKDIILEDKNNFLFFLTPTEECGDKKISLNNYDESFNNNLQNMTRQIDCSLQQPPNSTLIESTIEVNDITPIKTFQRPTFLCIPSAKTYSSFEKTSLKSNINIESTQELKTNYKLPLTLTKSIEEMLRLPNCTEFNQILINPLNNFDWADIDMSTPAFDREIVSKFFPGYLTNLK</sequence>
<dbReference type="CDD" id="cd06960">
    <property type="entry name" value="NR_DBD_HNF4A"/>
    <property type="match status" value="1"/>
</dbReference>
<evidence type="ECO:0000256" key="8">
    <source>
        <dbReference type="ARBA" id="ARBA00023163"/>
    </source>
</evidence>
<protein>
    <submittedName>
        <fullName evidence="13">Nuclear receptor domain-containing protein</fullName>
    </submittedName>
</protein>
<evidence type="ECO:0000256" key="3">
    <source>
        <dbReference type="ARBA" id="ARBA00022723"/>
    </source>
</evidence>
<dbReference type="InterPro" id="IPR001628">
    <property type="entry name" value="Znf_hrmn_rcpt"/>
</dbReference>
<reference evidence="13" key="1">
    <citation type="submission" date="2017-02" db="UniProtKB">
        <authorList>
            <consortium name="WormBaseParasite"/>
        </authorList>
    </citation>
    <scope>IDENTIFICATION</scope>
</reference>
<accession>A0A0N4ZBR4</accession>
<dbReference type="InterPro" id="IPR013088">
    <property type="entry name" value="Znf_NHR/GATA"/>
</dbReference>
<feature type="domain" description="Nuclear receptor" evidence="11">
    <location>
        <begin position="23"/>
        <end position="99"/>
    </location>
</feature>
<evidence type="ECO:0000313" key="12">
    <source>
        <dbReference type="Proteomes" id="UP000038045"/>
    </source>
</evidence>
<dbReference type="SMART" id="SM00399">
    <property type="entry name" value="ZnF_C4"/>
    <property type="match status" value="1"/>
</dbReference>
<keyword evidence="7" id="KW-0238">DNA-binding</keyword>
<dbReference type="PROSITE" id="PS51030">
    <property type="entry name" value="NUCLEAR_REC_DBD_2"/>
    <property type="match status" value="1"/>
</dbReference>
<dbReference type="Proteomes" id="UP000038045">
    <property type="component" value="Unplaced"/>
</dbReference>
<dbReference type="Pfam" id="PF00105">
    <property type="entry name" value="zf-C4"/>
    <property type="match status" value="1"/>
</dbReference>
<evidence type="ECO:0000256" key="10">
    <source>
        <dbReference type="ARBA" id="ARBA00023242"/>
    </source>
</evidence>
<keyword evidence="5" id="KW-0862">Zinc</keyword>
<dbReference type="PROSITE" id="PS00031">
    <property type="entry name" value="NUCLEAR_REC_DBD_1"/>
    <property type="match status" value="1"/>
</dbReference>
<dbReference type="AlphaFoldDB" id="A0A0N4ZBR4"/>
<dbReference type="GO" id="GO:0005634">
    <property type="term" value="C:nucleus"/>
    <property type="evidence" value="ECO:0007669"/>
    <property type="project" value="UniProtKB-SubCell"/>
</dbReference>
<dbReference type="PANTHER" id="PTHR47519">
    <property type="entry name" value="NUCLEAR HORMONE RECEPTOR FAMILY MEMBER NHR-31-RELATED"/>
    <property type="match status" value="1"/>
</dbReference>
<dbReference type="Gene3D" id="3.30.50.10">
    <property type="entry name" value="Erythroid Transcription Factor GATA-1, subunit A"/>
    <property type="match status" value="1"/>
</dbReference>
<evidence type="ECO:0000256" key="7">
    <source>
        <dbReference type="ARBA" id="ARBA00023125"/>
    </source>
</evidence>
<evidence type="ECO:0000256" key="9">
    <source>
        <dbReference type="ARBA" id="ARBA00023170"/>
    </source>
</evidence>
<evidence type="ECO:0000259" key="11">
    <source>
        <dbReference type="PROSITE" id="PS51030"/>
    </source>
</evidence>